<reference evidence="2" key="2">
    <citation type="submission" date="2015-01" db="EMBL/GenBank/DDBJ databases">
        <title>Evolutionary Origins and Diversification of the Mycorrhizal Mutualists.</title>
        <authorList>
            <consortium name="DOE Joint Genome Institute"/>
            <consortium name="Mycorrhizal Genomics Consortium"/>
            <person name="Kohler A."/>
            <person name="Kuo A."/>
            <person name="Nagy L.G."/>
            <person name="Floudas D."/>
            <person name="Copeland A."/>
            <person name="Barry K.W."/>
            <person name="Cichocki N."/>
            <person name="Veneault-Fourrey C."/>
            <person name="LaButti K."/>
            <person name="Lindquist E.A."/>
            <person name="Lipzen A."/>
            <person name="Lundell T."/>
            <person name="Morin E."/>
            <person name="Murat C."/>
            <person name="Riley R."/>
            <person name="Ohm R."/>
            <person name="Sun H."/>
            <person name="Tunlid A."/>
            <person name="Henrissat B."/>
            <person name="Grigoriev I.V."/>
            <person name="Hibbett D.S."/>
            <person name="Martin F."/>
        </authorList>
    </citation>
    <scope>NUCLEOTIDE SEQUENCE [LARGE SCALE GENOMIC DNA]</scope>
    <source>
        <strain evidence="2">UH-Slu-Lm8-n1</strain>
    </source>
</reference>
<dbReference type="InParanoid" id="A0A0D0ADQ8"/>
<gene>
    <name evidence="1" type="ORF">CY34DRAFT_807837</name>
</gene>
<reference evidence="1 2" key="1">
    <citation type="submission" date="2014-04" db="EMBL/GenBank/DDBJ databases">
        <authorList>
            <consortium name="DOE Joint Genome Institute"/>
            <person name="Kuo A."/>
            <person name="Ruytinx J."/>
            <person name="Rineau F."/>
            <person name="Colpaert J."/>
            <person name="Kohler A."/>
            <person name="Nagy L.G."/>
            <person name="Floudas D."/>
            <person name="Copeland A."/>
            <person name="Barry K.W."/>
            <person name="Cichocki N."/>
            <person name="Veneault-Fourrey C."/>
            <person name="LaButti K."/>
            <person name="Lindquist E.A."/>
            <person name="Lipzen A."/>
            <person name="Lundell T."/>
            <person name="Morin E."/>
            <person name="Murat C."/>
            <person name="Sun H."/>
            <person name="Tunlid A."/>
            <person name="Henrissat B."/>
            <person name="Grigoriev I.V."/>
            <person name="Hibbett D.S."/>
            <person name="Martin F."/>
            <person name="Nordberg H.P."/>
            <person name="Cantor M.N."/>
            <person name="Hua S.X."/>
        </authorList>
    </citation>
    <scope>NUCLEOTIDE SEQUENCE [LARGE SCALE GENOMIC DNA]</scope>
    <source>
        <strain evidence="1 2">UH-Slu-Lm8-n1</strain>
    </source>
</reference>
<dbReference type="HOGENOM" id="CLU_3051961_0_0_1"/>
<name>A0A0D0ADQ8_9AGAM</name>
<keyword evidence="2" id="KW-1185">Reference proteome</keyword>
<sequence>MQNPEPFPWVTTPFPMTPPGKEIARTNDLSFKVCMVRVTFGGLISHGRKFGPAV</sequence>
<organism evidence="1 2">
    <name type="scientific">Suillus luteus UH-Slu-Lm8-n1</name>
    <dbReference type="NCBI Taxonomy" id="930992"/>
    <lineage>
        <taxon>Eukaryota</taxon>
        <taxon>Fungi</taxon>
        <taxon>Dikarya</taxon>
        <taxon>Basidiomycota</taxon>
        <taxon>Agaricomycotina</taxon>
        <taxon>Agaricomycetes</taxon>
        <taxon>Agaricomycetidae</taxon>
        <taxon>Boletales</taxon>
        <taxon>Suillineae</taxon>
        <taxon>Suillaceae</taxon>
        <taxon>Suillus</taxon>
    </lineage>
</organism>
<proteinExistence type="predicted"/>
<dbReference type="Proteomes" id="UP000054485">
    <property type="component" value="Unassembled WGS sequence"/>
</dbReference>
<dbReference type="EMBL" id="KN835327">
    <property type="protein sequence ID" value="KIK39831.1"/>
    <property type="molecule type" value="Genomic_DNA"/>
</dbReference>
<evidence type="ECO:0000313" key="2">
    <source>
        <dbReference type="Proteomes" id="UP000054485"/>
    </source>
</evidence>
<dbReference type="AlphaFoldDB" id="A0A0D0ADQ8"/>
<accession>A0A0D0ADQ8</accession>
<protein>
    <submittedName>
        <fullName evidence="1">Uncharacterized protein</fullName>
    </submittedName>
</protein>
<evidence type="ECO:0000313" key="1">
    <source>
        <dbReference type="EMBL" id="KIK39831.1"/>
    </source>
</evidence>